<reference evidence="1" key="2">
    <citation type="submission" date="2020-05" db="UniProtKB">
        <authorList>
            <consortium name="EnsemblMetazoa"/>
        </authorList>
    </citation>
    <scope>IDENTIFICATION</scope>
    <source>
        <strain evidence="1">IAEA</strain>
    </source>
</reference>
<keyword evidence="2" id="KW-1185">Reference proteome</keyword>
<sequence>MCGCVERSEYERFSYLLFMSNLYFKSRIRMRLYVLCHSLDIVHRFLQLLRKGGVIMQMSTITRTYEKTLRKRIKRNKENF</sequence>
<reference evidence="2" key="1">
    <citation type="submission" date="2015-01" db="EMBL/GenBank/DDBJ databases">
        <authorList>
            <person name="Aksoy S."/>
            <person name="Warren W."/>
            <person name="Wilson R.K."/>
        </authorList>
    </citation>
    <scope>NUCLEOTIDE SEQUENCE [LARGE SCALE GENOMIC DNA]</scope>
    <source>
        <strain evidence="2">IAEA</strain>
    </source>
</reference>
<organism evidence="1 2">
    <name type="scientific">Glossina palpalis gambiensis</name>
    <dbReference type="NCBI Taxonomy" id="67801"/>
    <lineage>
        <taxon>Eukaryota</taxon>
        <taxon>Metazoa</taxon>
        <taxon>Ecdysozoa</taxon>
        <taxon>Arthropoda</taxon>
        <taxon>Hexapoda</taxon>
        <taxon>Insecta</taxon>
        <taxon>Pterygota</taxon>
        <taxon>Neoptera</taxon>
        <taxon>Endopterygota</taxon>
        <taxon>Diptera</taxon>
        <taxon>Brachycera</taxon>
        <taxon>Muscomorpha</taxon>
        <taxon>Hippoboscoidea</taxon>
        <taxon>Glossinidae</taxon>
        <taxon>Glossina</taxon>
    </lineage>
</organism>
<evidence type="ECO:0000313" key="2">
    <source>
        <dbReference type="Proteomes" id="UP000092460"/>
    </source>
</evidence>
<dbReference type="EMBL" id="JXJN01008581">
    <property type="status" value="NOT_ANNOTATED_CDS"/>
    <property type="molecule type" value="Genomic_DNA"/>
</dbReference>
<dbReference type="EnsemblMetazoa" id="GPPI019118-RA">
    <property type="protein sequence ID" value="GPPI019118-PA"/>
    <property type="gene ID" value="GPPI019118"/>
</dbReference>
<protein>
    <submittedName>
        <fullName evidence="1">Uncharacterized protein</fullName>
    </submittedName>
</protein>
<dbReference type="VEuPathDB" id="VectorBase:GPPI019118"/>
<accession>A0A1B0B512</accession>
<proteinExistence type="predicted"/>
<name>A0A1B0B512_9MUSC</name>
<dbReference type="AlphaFoldDB" id="A0A1B0B512"/>
<evidence type="ECO:0000313" key="1">
    <source>
        <dbReference type="EnsemblMetazoa" id="GPPI019118-PA"/>
    </source>
</evidence>
<dbReference type="Proteomes" id="UP000092460">
    <property type="component" value="Unassembled WGS sequence"/>
</dbReference>